<dbReference type="EMBL" id="JANBQD010000066">
    <property type="protein sequence ID" value="KAJ1989561.1"/>
    <property type="molecule type" value="Genomic_DNA"/>
</dbReference>
<feature type="transmembrane region" description="Helical" evidence="14">
    <location>
        <begin position="131"/>
        <end position="149"/>
    </location>
</feature>
<feature type="transmembrane region" description="Helical" evidence="14">
    <location>
        <begin position="238"/>
        <end position="259"/>
    </location>
</feature>
<evidence type="ECO:0000256" key="8">
    <source>
        <dbReference type="ARBA" id="ARBA00022692"/>
    </source>
</evidence>
<feature type="transmembrane region" description="Helical" evidence="14">
    <location>
        <begin position="279"/>
        <end position="303"/>
    </location>
</feature>
<dbReference type="Pfam" id="PF04922">
    <property type="entry name" value="DIE2_ALG10"/>
    <property type="match status" value="1"/>
</dbReference>
<evidence type="ECO:0000256" key="12">
    <source>
        <dbReference type="ARBA" id="ARBA00044727"/>
    </source>
</evidence>
<evidence type="ECO:0000256" key="6">
    <source>
        <dbReference type="ARBA" id="ARBA00022676"/>
    </source>
</evidence>
<evidence type="ECO:0000256" key="14">
    <source>
        <dbReference type="PIRNR" id="PIRNR028810"/>
    </source>
</evidence>
<evidence type="ECO:0000256" key="9">
    <source>
        <dbReference type="ARBA" id="ARBA00022824"/>
    </source>
</evidence>
<evidence type="ECO:0000256" key="5">
    <source>
        <dbReference type="ARBA" id="ARBA00018512"/>
    </source>
</evidence>
<evidence type="ECO:0000256" key="4">
    <source>
        <dbReference type="ARBA" id="ARBA00011967"/>
    </source>
</evidence>
<proteinExistence type="inferred from homology"/>
<dbReference type="PANTHER" id="PTHR12989">
    <property type="entry name" value="ALPHA-1,2-GLUCOSYLTRANSFERASE ALG10"/>
    <property type="match status" value="1"/>
</dbReference>
<keyword evidence="9" id="KW-0256">Endoplasmic reticulum</keyword>
<evidence type="ECO:0000256" key="3">
    <source>
        <dbReference type="ARBA" id="ARBA00010600"/>
    </source>
</evidence>
<feature type="transmembrane region" description="Helical" evidence="14">
    <location>
        <begin position="315"/>
        <end position="334"/>
    </location>
</feature>
<gene>
    <name evidence="15" type="primary">ALG10</name>
    <name evidence="15" type="ORF">EDC05_004595</name>
</gene>
<name>A0ABQ8PHU5_9FUNG</name>
<evidence type="ECO:0000256" key="1">
    <source>
        <dbReference type="ARBA" id="ARBA00004477"/>
    </source>
</evidence>
<comment type="subcellular location">
    <subcellularLocation>
        <location evidence="1">Endoplasmic reticulum membrane</location>
        <topology evidence="1">Multi-pass membrane protein</topology>
    </subcellularLocation>
</comment>
<protein>
    <recommendedName>
        <fullName evidence="5 14">Dol-P-Glc:Glc(2)Man(9)GlcNAc(2)-PP-Dol alpha-1,2-glucosyltransferase</fullName>
        <ecNumber evidence="4 14">2.4.1.256</ecNumber>
    </recommendedName>
</protein>
<comment type="caution">
    <text evidence="14">Lacks conserved residue(s) required for the propagation of feature annotation.</text>
</comment>
<dbReference type="PIRSF" id="PIRSF028810">
    <property type="entry name" value="Alpha1_2_glucosyltferase_Alg10"/>
    <property type="match status" value="1"/>
</dbReference>
<dbReference type="GO" id="GO:0106073">
    <property type="term" value="F:dolichyl pyrophosphate Glc2Man9GlcNAc2 alpha-1,2-glucosyltransferase activity"/>
    <property type="evidence" value="ECO:0007669"/>
    <property type="project" value="UniProtKB-EC"/>
</dbReference>
<evidence type="ECO:0000256" key="7">
    <source>
        <dbReference type="ARBA" id="ARBA00022679"/>
    </source>
</evidence>
<evidence type="ECO:0000313" key="15">
    <source>
        <dbReference type="EMBL" id="KAJ1989561.1"/>
    </source>
</evidence>
<evidence type="ECO:0000256" key="2">
    <source>
        <dbReference type="ARBA" id="ARBA00004922"/>
    </source>
</evidence>
<dbReference type="EC" id="2.4.1.256" evidence="4 14"/>
<dbReference type="PANTHER" id="PTHR12989:SF10">
    <property type="entry name" value="DOL-P-GLC:GLC(2)MAN(9)GLCNAC(2)-PP-DOL ALPHA-1,2-GLUCOSYLTRANSFERASE-RELATED"/>
    <property type="match status" value="1"/>
</dbReference>
<comment type="similarity">
    <text evidence="3 14">Belongs to the ALG10 glucosyltransferase family.</text>
</comment>
<feature type="transmembrane region" description="Helical" evidence="14">
    <location>
        <begin position="360"/>
        <end position="380"/>
    </location>
</feature>
<organism evidence="15 16">
    <name type="scientific">Coemansia umbellata</name>
    <dbReference type="NCBI Taxonomy" id="1424467"/>
    <lineage>
        <taxon>Eukaryota</taxon>
        <taxon>Fungi</taxon>
        <taxon>Fungi incertae sedis</taxon>
        <taxon>Zoopagomycota</taxon>
        <taxon>Kickxellomycotina</taxon>
        <taxon>Kickxellomycetes</taxon>
        <taxon>Kickxellales</taxon>
        <taxon>Kickxellaceae</taxon>
        <taxon>Coemansia</taxon>
    </lineage>
</organism>
<evidence type="ECO:0000256" key="10">
    <source>
        <dbReference type="ARBA" id="ARBA00022989"/>
    </source>
</evidence>
<keyword evidence="11 14" id="KW-0472">Membrane</keyword>
<reference evidence="15" key="1">
    <citation type="submission" date="2022-07" db="EMBL/GenBank/DDBJ databases">
        <title>Phylogenomic reconstructions and comparative analyses of Kickxellomycotina fungi.</title>
        <authorList>
            <person name="Reynolds N.K."/>
            <person name="Stajich J.E."/>
            <person name="Barry K."/>
            <person name="Grigoriev I.V."/>
            <person name="Crous P."/>
            <person name="Smith M.E."/>
        </authorList>
    </citation>
    <scope>NUCLEOTIDE SEQUENCE</scope>
    <source>
        <strain evidence="15">BCRC 34882</strain>
    </source>
</reference>
<evidence type="ECO:0000256" key="11">
    <source>
        <dbReference type="ARBA" id="ARBA00023136"/>
    </source>
</evidence>
<keyword evidence="7 15" id="KW-0808">Transferase</keyword>
<comment type="catalytic activity">
    <reaction evidence="13">
        <text>an alpha-D-Glc-(1-&gt;3)-alpha-D-Glc-(1-&gt;3)-alpha-D-Man-(1-&gt;2)-alpha-D-Man-(1-&gt;2)-alpha-D-Man-(1-&gt;3)-[alpha-D-Man-(1-&gt;2)-alpha-D-Man-(1-&gt;3)-[alpha-D-Man-(1-&gt;2)-alpha-D-Man-(1-&gt;6)]-alpha-D-Man-(1-&gt;6)]-beta-D-Man-(1-&gt;4)-beta-D-GlcNAc-(1-&gt;4)-alpha-D-GlcNAc-diphospho-di-trans,poly-cis-dolichol + a di-trans,poly-cis-dolichyl beta-D-glucosyl phosphate = a alpha-D-Glc-(1-&gt;2)-alpha-D-Glc-(1-&gt;3)-alpha-D-Glc-(1-&gt;3)-alpha-D-Man-(1-&gt;2)-alpha-D-Man-(1-&gt;2)-alpha-D-Man-(1-&gt;3)-[alpha-D-Man-(1-&gt;2)-alpha-D-Man-(1-&gt;3)-[alpha-D-Man-(1-&gt;2)-alpha-D-Man-(1-&gt;6)]-alpha-D-Man-(1-&gt;6)]-beta-D-Man-(1-&gt;4)-beta-D-GlcNAc-(1-&gt;4)-alpha-D-GlcNAc-diphospho-di-trans,poly-cis-dolichol + a di-trans,poly-cis-dolichyl phosphate + H(+)</text>
        <dbReference type="Rhea" id="RHEA:29543"/>
        <dbReference type="Rhea" id="RHEA-COMP:19498"/>
        <dbReference type="Rhea" id="RHEA-COMP:19502"/>
        <dbReference type="Rhea" id="RHEA-COMP:19512"/>
        <dbReference type="Rhea" id="RHEA-COMP:19522"/>
        <dbReference type="ChEBI" id="CHEBI:15378"/>
        <dbReference type="ChEBI" id="CHEBI:57525"/>
        <dbReference type="ChEBI" id="CHEBI:57683"/>
        <dbReference type="ChEBI" id="CHEBI:132522"/>
        <dbReference type="ChEBI" id="CHEBI:132523"/>
        <dbReference type="EC" id="2.4.1.256"/>
    </reaction>
    <physiologicalReaction direction="left-to-right" evidence="13">
        <dbReference type="Rhea" id="RHEA:29544"/>
    </physiologicalReaction>
</comment>
<keyword evidence="16" id="KW-1185">Reference proteome</keyword>
<dbReference type="Proteomes" id="UP001151295">
    <property type="component" value="Unassembled WGS sequence"/>
</dbReference>
<keyword evidence="10 14" id="KW-1133">Transmembrane helix</keyword>
<comment type="caution">
    <text evidence="15">The sequence shown here is derived from an EMBL/GenBank/DDBJ whole genome shotgun (WGS) entry which is preliminary data.</text>
</comment>
<feature type="transmembrane region" description="Helical" evidence="14">
    <location>
        <begin position="387"/>
        <end position="411"/>
    </location>
</feature>
<sequence>MPRRHLSTLASTSAVFCAYASASYAILRRINGIVSEPYMDEIFHVPQAQHYCKGDFGTWDPKLTTPPGLYLVSTISAYITSALGIADHDDACSFESLRSINWALGMLVFWAIFAIIRALRPTLSALETASAALTLSLFPLVFFFHHLYYTDTGSLLFVLLSFASSLHDRHVLAGTLGFLSLWFRQTNAVWVAFIGFGAALRRVQQRKGIGLQNEALKNTVVRLMQWVAHPDRELAQTALLLTPYTIVCMLFVVFVHVNQGIVLGDKSHHQAVLHLPQLLYFYAYSTGMLAPIVLLLASPLQFVRMAATSRPSCNLVFNLFLCCVMAIGVNKYTIEHPFLLSDNRHYPFYIWKNVFRQHQLAKYVVIPTYIYAAFAIHHVLSKRATVLWRLALAVCTALVLVPSPLLEFRYFTIPFFFVRLHASSSTFTFRALAAETAWYMLINAATVWMFLNKPFVWKSEPDRLQRFMW</sequence>
<accession>A0ABQ8PHU5</accession>
<keyword evidence="6 14" id="KW-0328">Glycosyltransferase</keyword>
<comment type="function">
    <text evidence="12">Dol-P-Glc:Glc(2)Man(9)GlcNAc(2)-PP-Dol alpha-1,2-glucosyltransferase that operates in the biosynthetic pathway of dolichol-linked oligosaccharides, the glycan precursors employed in protein asparagine (N)-glycosylation. The assembly of dolichol-linked oligosaccharides begins on the cytosolic side of the endoplasmic reticulum membrane and finishes in its lumen. The sequential addition of sugars to dolichol pyrophosphate produces dolichol-linked oligosaccharides containing fourteen sugars, including two GlcNAcs, nine mannoses and three glucoses. Once assembled, the oligosaccharide is transferred from the lipid to nascent proteins by oligosaccharyltransferases. In the lumen of the endoplasmic reticulum, adds the third and last glucose residue from dolichyl phosphate glucose (Dol-P-Glc) onto the lipid-linked oligosaccharide intermediate Glc(2)Man(9)GlcNAc(2)-PP-Dol to produce Glc(3)Man(9)GlcNAc(2)-PP-Dol.</text>
</comment>
<keyword evidence="8 14" id="KW-0812">Transmembrane</keyword>
<evidence type="ECO:0000256" key="13">
    <source>
        <dbReference type="ARBA" id="ARBA00048064"/>
    </source>
</evidence>
<feature type="transmembrane region" description="Helical" evidence="14">
    <location>
        <begin position="100"/>
        <end position="119"/>
    </location>
</feature>
<comment type="pathway">
    <text evidence="2">Protein modification; protein glycosylation.</text>
</comment>
<evidence type="ECO:0000313" key="16">
    <source>
        <dbReference type="Proteomes" id="UP001151295"/>
    </source>
</evidence>
<feature type="transmembrane region" description="Helical" evidence="14">
    <location>
        <begin position="431"/>
        <end position="451"/>
    </location>
</feature>
<feature type="transmembrane region" description="Helical" evidence="14">
    <location>
        <begin position="181"/>
        <end position="200"/>
    </location>
</feature>
<dbReference type="InterPro" id="IPR016900">
    <property type="entry name" value="Alg10"/>
</dbReference>